<evidence type="ECO:0000256" key="5">
    <source>
        <dbReference type="ARBA" id="ARBA00023295"/>
    </source>
</evidence>
<dbReference type="RefSeq" id="XP_002181078.1">
    <property type="nucleotide sequence ID" value="XM_002181042.1"/>
</dbReference>
<reference evidence="8" key="2">
    <citation type="submission" date="2008-08" db="EMBL/GenBank/DDBJ databases">
        <authorList>
            <consortium name="Diatom Consortium"/>
            <person name="Grigoriev I."/>
            <person name="Grimwood J."/>
            <person name="Kuo A."/>
            <person name="Otillar R.P."/>
            <person name="Salamov A."/>
            <person name="Detter J.C."/>
            <person name="Lindquist E."/>
            <person name="Shapiro H."/>
            <person name="Lucas S."/>
            <person name="Glavina del Rio T."/>
            <person name="Pitluck S."/>
            <person name="Rokhsar D."/>
            <person name="Bowler C."/>
        </authorList>
    </citation>
    <scope>GENOME REANNOTATION</scope>
    <source>
        <strain evidence="8">CCAP 1055/1</strain>
    </source>
</reference>
<dbReference type="PANTHER" id="PTHR46323">
    <property type="entry name" value="BETA-GALACTOSIDASE"/>
    <property type="match status" value="1"/>
</dbReference>
<dbReference type="InterPro" id="IPR050347">
    <property type="entry name" value="Bact_Beta-galactosidase"/>
</dbReference>
<protein>
    <recommendedName>
        <fullName evidence="3">beta-galactosidase</fullName>
        <ecNumber evidence="3">3.2.1.23</ecNumber>
    </recommendedName>
</protein>
<feature type="domain" description="Glycosyl hydrolases family 2 sugar binding" evidence="6">
    <location>
        <begin position="34"/>
        <end position="134"/>
    </location>
</feature>
<accession>B7G1R1</accession>
<dbReference type="InterPro" id="IPR006104">
    <property type="entry name" value="Glyco_hydro_2_N"/>
</dbReference>
<feature type="non-terminal residue" evidence="7">
    <location>
        <position position="134"/>
    </location>
</feature>
<dbReference type="PANTHER" id="PTHR46323:SF2">
    <property type="entry name" value="BETA-GALACTOSIDASE"/>
    <property type="match status" value="1"/>
</dbReference>
<reference evidence="7 8" key="1">
    <citation type="journal article" date="2008" name="Nature">
        <title>The Phaeodactylum genome reveals the evolutionary history of diatom genomes.</title>
        <authorList>
            <person name="Bowler C."/>
            <person name="Allen A.E."/>
            <person name="Badger J.H."/>
            <person name="Grimwood J."/>
            <person name="Jabbari K."/>
            <person name="Kuo A."/>
            <person name="Maheswari U."/>
            <person name="Martens C."/>
            <person name="Maumus F."/>
            <person name="Otillar R.P."/>
            <person name="Rayko E."/>
            <person name="Salamov A."/>
            <person name="Vandepoele K."/>
            <person name="Beszteri B."/>
            <person name="Gruber A."/>
            <person name="Heijde M."/>
            <person name="Katinka M."/>
            <person name="Mock T."/>
            <person name="Valentin K."/>
            <person name="Verret F."/>
            <person name="Berges J.A."/>
            <person name="Brownlee C."/>
            <person name="Cadoret J.P."/>
            <person name="Chiovitti A."/>
            <person name="Choi C.J."/>
            <person name="Coesel S."/>
            <person name="De Martino A."/>
            <person name="Detter J.C."/>
            <person name="Durkin C."/>
            <person name="Falciatore A."/>
            <person name="Fournet J."/>
            <person name="Haruta M."/>
            <person name="Huysman M.J."/>
            <person name="Jenkins B.D."/>
            <person name="Jiroutova K."/>
            <person name="Jorgensen R.E."/>
            <person name="Joubert Y."/>
            <person name="Kaplan A."/>
            <person name="Kroger N."/>
            <person name="Kroth P.G."/>
            <person name="La Roche J."/>
            <person name="Lindquist E."/>
            <person name="Lommer M."/>
            <person name="Martin-Jezequel V."/>
            <person name="Lopez P.J."/>
            <person name="Lucas S."/>
            <person name="Mangogna M."/>
            <person name="McGinnis K."/>
            <person name="Medlin L.K."/>
            <person name="Montsant A."/>
            <person name="Oudot-Le Secq M.P."/>
            <person name="Napoli C."/>
            <person name="Obornik M."/>
            <person name="Parker M.S."/>
            <person name="Petit J.L."/>
            <person name="Porcel B.M."/>
            <person name="Poulsen N."/>
            <person name="Robison M."/>
            <person name="Rychlewski L."/>
            <person name="Rynearson T.A."/>
            <person name="Schmutz J."/>
            <person name="Shapiro H."/>
            <person name="Siaut M."/>
            <person name="Stanley M."/>
            <person name="Sussman M.R."/>
            <person name="Taylor A.R."/>
            <person name="Vardi A."/>
            <person name="von Dassow P."/>
            <person name="Vyverman W."/>
            <person name="Willis A."/>
            <person name="Wyrwicz L.S."/>
            <person name="Rokhsar D.S."/>
            <person name="Weissenbach J."/>
            <person name="Armbrust E.V."/>
            <person name="Green B.R."/>
            <person name="Van de Peer Y."/>
            <person name="Grigoriev I.V."/>
        </authorList>
    </citation>
    <scope>NUCLEOTIDE SEQUENCE [LARGE SCALE GENOMIC DNA]</scope>
    <source>
        <strain evidence="7 8">CCAP 1055/1</strain>
    </source>
</reference>
<dbReference type="KEGG" id="pti:PHATRDRAFT_36575"/>
<dbReference type="Gene3D" id="2.60.120.260">
    <property type="entry name" value="Galactose-binding domain-like"/>
    <property type="match status" value="1"/>
</dbReference>
<keyword evidence="8" id="KW-1185">Reference proteome</keyword>
<dbReference type="eggNOG" id="ENOG502SGB3">
    <property type="taxonomic scope" value="Eukaryota"/>
</dbReference>
<name>B7G1R1_PHATC</name>
<gene>
    <name evidence="7" type="ORF">PHATRDRAFT_36575</name>
</gene>
<dbReference type="OrthoDB" id="408320at2759"/>
<evidence type="ECO:0000259" key="6">
    <source>
        <dbReference type="Pfam" id="PF02837"/>
    </source>
</evidence>
<dbReference type="GeneID" id="7201719"/>
<sequence length="134" mass="15341">MAWHFRLLDTAQQGLAVPFSSYSFDPEELGELWKPMKVPSNWMMQGYDKPIYTNMKYPWPCQPPLVPHENPTGVYRLFFDLPDAIHGGNDDEDDTHWKNVLLNDYSLLLHGVESCCQVVLNGAIVGFSKDSRLP</sequence>
<dbReference type="EC" id="3.2.1.23" evidence="3"/>
<evidence type="ECO:0000313" key="7">
    <source>
        <dbReference type="EMBL" id="EEC47730.1"/>
    </source>
</evidence>
<evidence type="ECO:0000256" key="4">
    <source>
        <dbReference type="ARBA" id="ARBA00022801"/>
    </source>
</evidence>
<dbReference type="GO" id="GO:0005990">
    <property type="term" value="P:lactose catabolic process"/>
    <property type="evidence" value="ECO:0007669"/>
    <property type="project" value="TreeGrafter"/>
</dbReference>
<dbReference type="HOGENOM" id="CLU_444455_0_0_1"/>
<evidence type="ECO:0000256" key="3">
    <source>
        <dbReference type="ARBA" id="ARBA00012756"/>
    </source>
</evidence>
<keyword evidence="4" id="KW-0378">Hydrolase</keyword>
<comment type="similarity">
    <text evidence="2">Belongs to the glycosyl hydrolase 2 family.</text>
</comment>
<dbReference type="InParanoid" id="B7G1R1"/>
<comment type="catalytic activity">
    <reaction evidence="1">
        <text>Hydrolysis of terminal non-reducing beta-D-galactose residues in beta-D-galactosides.</text>
        <dbReference type="EC" id="3.2.1.23"/>
    </reaction>
</comment>
<keyword evidence="5" id="KW-0326">Glycosidase</keyword>
<dbReference type="Proteomes" id="UP000000759">
    <property type="component" value="Chromosome 10"/>
</dbReference>
<evidence type="ECO:0000256" key="2">
    <source>
        <dbReference type="ARBA" id="ARBA00007401"/>
    </source>
</evidence>
<dbReference type="GO" id="GO:0004565">
    <property type="term" value="F:beta-galactosidase activity"/>
    <property type="evidence" value="ECO:0007669"/>
    <property type="project" value="UniProtKB-EC"/>
</dbReference>
<dbReference type="PaxDb" id="2850-Phatr36575"/>
<dbReference type="STRING" id="556484.B7G1R1"/>
<evidence type="ECO:0000256" key="1">
    <source>
        <dbReference type="ARBA" id="ARBA00001412"/>
    </source>
</evidence>
<dbReference type="InterPro" id="IPR008979">
    <property type="entry name" value="Galactose-bd-like_sf"/>
</dbReference>
<dbReference type="GO" id="GO:0009341">
    <property type="term" value="C:beta-galactosidase complex"/>
    <property type="evidence" value="ECO:0007669"/>
    <property type="project" value="TreeGrafter"/>
</dbReference>
<proteinExistence type="inferred from homology"/>
<dbReference type="AlphaFoldDB" id="B7G1R1"/>
<organism evidence="7 8">
    <name type="scientific">Phaeodactylum tricornutum (strain CCAP 1055/1)</name>
    <dbReference type="NCBI Taxonomy" id="556484"/>
    <lineage>
        <taxon>Eukaryota</taxon>
        <taxon>Sar</taxon>
        <taxon>Stramenopiles</taxon>
        <taxon>Ochrophyta</taxon>
        <taxon>Bacillariophyta</taxon>
        <taxon>Bacillariophyceae</taxon>
        <taxon>Bacillariophycidae</taxon>
        <taxon>Naviculales</taxon>
        <taxon>Phaeodactylaceae</taxon>
        <taxon>Phaeodactylum</taxon>
    </lineage>
</organism>
<dbReference type="EMBL" id="CM000613">
    <property type="protein sequence ID" value="EEC47730.1"/>
    <property type="molecule type" value="Genomic_DNA"/>
</dbReference>
<dbReference type="Pfam" id="PF02837">
    <property type="entry name" value="Glyco_hydro_2_N"/>
    <property type="match status" value="1"/>
</dbReference>
<dbReference type="SUPFAM" id="SSF49785">
    <property type="entry name" value="Galactose-binding domain-like"/>
    <property type="match status" value="1"/>
</dbReference>
<evidence type="ECO:0000313" key="8">
    <source>
        <dbReference type="Proteomes" id="UP000000759"/>
    </source>
</evidence>